<evidence type="ECO:0000313" key="3">
    <source>
        <dbReference type="EMBL" id="KYP35867.1"/>
    </source>
</evidence>
<dbReference type="Gramene" id="C.cajan_40005.t">
    <property type="protein sequence ID" value="C.cajan_40005.t.cds1"/>
    <property type="gene ID" value="C.cajan_40005"/>
</dbReference>
<gene>
    <name evidence="1" type="ORF">KK1_043066</name>
    <name evidence="2" type="ORF">KK1_043070</name>
    <name evidence="3" type="ORF">KK1_043073</name>
</gene>
<evidence type="ECO:0000313" key="4">
    <source>
        <dbReference type="Proteomes" id="UP000075243"/>
    </source>
</evidence>
<dbReference type="AlphaFoldDB" id="A0A151QZX0"/>
<dbReference type="Gramene" id="C.cajan_40009.t">
    <property type="protein sequence ID" value="C.cajan_40009.t.cds1"/>
    <property type="gene ID" value="C.cajan_40009"/>
</dbReference>
<name>A0A151QZX0_CAJCA</name>
<organism evidence="2 4">
    <name type="scientific">Cajanus cajan</name>
    <name type="common">Pigeon pea</name>
    <name type="synonym">Cajanus indicus</name>
    <dbReference type="NCBI Taxonomy" id="3821"/>
    <lineage>
        <taxon>Eukaryota</taxon>
        <taxon>Viridiplantae</taxon>
        <taxon>Streptophyta</taxon>
        <taxon>Embryophyta</taxon>
        <taxon>Tracheophyta</taxon>
        <taxon>Spermatophyta</taxon>
        <taxon>Magnoliopsida</taxon>
        <taxon>eudicotyledons</taxon>
        <taxon>Gunneridae</taxon>
        <taxon>Pentapetalae</taxon>
        <taxon>rosids</taxon>
        <taxon>fabids</taxon>
        <taxon>Fabales</taxon>
        <taxon>Fabaceae</taxon>
        <taxon>Papilionoideae</taxon>
        <taxon>50 kb inversion clade</taxon>
        <taxon>NPAAA clade</taxon>
        <taxon>indigoferoid/millettioid clade</taxon>
        <taxon>Phaseoleae</taxon>
        <taxon>Cajanus</taxon>
    </lineage>
</organism>
<keyword evidence="4" id="KW-1185">Reference proteome</keyword>
<dbReference type="Gramene" id="C.cajan_40012.t">
    <property type="protein sequence ID" value="C.cajan_40012.t.cds1"/>
    <property type="gene ID" value="C.cajan_40012"/>
</dbReference>
<sequence>MFLFFLSASSISHQKSSKRRHHGFETEAASLTAPSLPTTADCTVSTDMLGDDGPSPLDAAAGFAWAALVGIWLPAEAAVIKGFLE</sequence>
<protein>
    <submittedName>
        <fullName evidence="2">Uncharacterized protein</fullName>
    </submittedName>
</protein>
<reference evidence="2 4" key="1">
    <citation type="journal article" date="2012" name="Nat. Biotechnol.">
        <title>Draft genome sequence of pigeonpea (Cajanus cajan), an orphan legume crop of resource-poor farmers.</title>
        <authorList>
            <person name="Varshney R.K."/>
            <person name="Chen W."/>
            <person name="Li Y."/>
            <person name="Bharti A.K."/>
            <person name="Saxena R.K."/>
            <person name="Schlueter J.A."/>
            <person name="Donoghue M.T."/>
            <person name="Azam S."/>
            <person name="Fan G."/>
            <person name="Whaley A.M."/>
            <person name="Farmer A.D."/>
            <person name="Sheridan J."/>
            <person name="Iwata A."/>
            <person name="Tuteja R."/>
            <person name="Penmetsa R.V."/>
            <person name="Wu W."/>
            <person name="Upadhyaya H.D."/>
            <person name="Yang S.P."/>
            <person name="Shah T."/>
            <person name="Saxena K.B."/>
            <person name="Michael T."/>
            <person name="McCombie W.R."/>
            <person name="Yang B."/>
            <person name="Zhang G."/>
            <person name="Yang H."/>
            <person name="Wang J."/>
            <person name="Spillane C."/>
            <person name="Cook D.R."/>
            <person name="May G.D."/>
            <person name="Xu X."/>
            <person name="Jackson S.A."/>
        </authorList>
    </citation>
    <scope>NUCLEOTIDE SEQUENCE [LARGE SCALE GENOMIC DNA]</scope>
    <source>
        <strain evidence="4">cv. Asha</strain>
    </source>
</reference>
<proteinExistence type="predicted"/>
<evidence type="ECO:0000313" key="2">
    <source>
        <dbReference type="EMBL" id="KYP35864.1"/>
    </source>
</evidence>
<dbReference type="EMBL" id="KQ484304">
    <property type="protein sequence ID" value="KYP35864.1"/>
    <property type="molecule type" value="Genomic_DNA"/>
</dbReference>
<accession>A0A151QZX0</accession>
<dbReference type="EMBL" id="KQ484304">
    <property type="protein sequence ID" value="KYP35867.1"/>
    <property type="molecule type" value="Genomic_DNA"/>
</dbReference>
<evidence type="ECO:0000313" key="1">
    <source>
        <dbReference type="EMBL" id="KYP35860.1"/>
    </source>
</evidence>
<dbReference type="EMBL" id="KQ484304">
    <property type="protein sequence ID" value="KYP35860.1"/>
    <property type="molecule type" value="Genomic_DNA"/>
</dbReference>
<dbReference type="Proteomes" id="UP000075243">
    <property type="component" value="Unassembled WGS sequence"/>
</dbReference>